<keyword evidence="7" id="KW-1185">Reference proteome</keyword>
<reference evidence="6" key="1">
    <citation type="submission" date="2022-06" db="EMBL/GenBank/DDBJ databases">
        <title>Sphingomicrobium sedimins sp. nov., a marine bacterium isolated from tidal flat.</title>
        <authorList>
            <person name="Kim C.-H."/>
            <person name="Yoo Y."/>
            <person name="Kim J.-J."/>
        </authorList>
    </citation>
    <scope>NUCLEOTIDE SEQUENCE</scope>
    <source>
        <strain evidence="6">GRR-S6-50</strain>
    </source>
</reference>
<dbReference type="AlphaFoldDB" id="A0A9X2ELK2"/>
<sequence>MDETKDIAGVIAPPPLIFGVPLIAGLAFHELVGGFDFTVRDLPWLVRAAMGPGFVIFGAFMIAGAILAFRRADTPAEPWEPTRALTFKGPYRLTRNPMYLGMAAIYFGLSVLAGCYLLLAILAPILIVIDRFVIAREERYLSAKFGSDYDDYRARSRRWL</sequence>
<evidence type="ECO:0000313" key="6">
    <source>
        <dbReference type="EMBL" id="MCM8557594.1"/>
    </source>
</evidence>
<evidence type="ECO:0000256" key="1">
    <source>
        <dbReference type="ARBA" id="ARBA00004127"/>
    </source>
</evidence>
<keyword evidence="2 5" id="KW-0812">Transmembrane</keyword>
<evidence type="ECO:0000256" key="4">
    <source>
        <dbReference type="ARBA" id="ARBA00023136"/>
    </source>
</evidence>
<comment type="caution">
    <text evidence="6">The sequence shown here is derived from an EMBL/GenBank/DDBJ whole genome shotgun (WGS) entry which is preliminary data.</text>
</comment>
<dbReference type="InterPro" id="IPR007318">
    <property type="entry name" value="Phopholipid_MeTrfase"/>
</dbReference>
<protein>
    <submittedName>
        <fullName evidence="6">Isoprenylcysteine carboxylmethyltransferase family protein</fullName>
    </submittedName>
</protein>
<organism evidence="6 7">
    <name type="scientific">Sphingomicrobium sediminis</name>
    <dbReference type="NCBI Taxonomy" id="2950949"/>
    <lineage>
        <taxon>Bacteria</taxon>
        <taxon>Pseudomonadati</taxon>
        <taxon>Pseudomonadota</taxon>
        <taxon>Alphaproteobacteria</taxon>
        <taxon>Sphingomonadales</taxon>
        <taxon>Sphingomonadaceae</taxon>
        <taxon>Sphingomicrobium</taxon>
    </lineage>
</organism>
<gene>
    <name evidence="6" type="ORF">NDO55_07145</name>
</gene>
<dbReference type="Pfam" id="PF04191">
    <property type="entry name" value="PEMT"/>
    <property type="match status" value="1"/>
</dbReference>
<name>A0A9X2ELK2_9SPHN</name>
<dbReference type="RefSeq" id="WP_252113780.1">
    <property type="nucleotide sequence ID" value="NZ_JAMSHT010000001.1"/>
</dbReference>
<dbReference type="Gene3D" id="1.20.120.1630">
    <property type="match status" value="1"/>
</dbReference>
<proteinExistence type="predicted"/>
<feature type="transmembrane region" description="Helical" evidence="5">
    <location>
        <begin position="103"/>
        <end position="129"/>
    </location>
</feature>
<feature type="transmembrane region" description="Helical" evidence="5">
    <location>
        <begin position="44"/>
        <end position="69"/>
    </location>
</feature>
<accession>A0A9X2ELK2</accession>
<feature type="transmembrane region" description="Helical" evidence="5">
    <location>
        <begin position="12"/>
        <end position="32"/>
    </location>
</feature>
<comment type="subcellular location">
    <subcellularLocation>
        <location evidence="1">Endomembrane system</location>
        <topology evidence="1">Multi-pass membrane protein</topology>
    </subcellularLocation>
</comment>
<dbReference type="GO" id="GO:0012505">
    <property type="term" value="C:endomembrane system"/>
    <property type="evidence" value="ECO:0007669"/>
    <property type="project" value="UniProtKB-SubCell"/>
</dbReference>
<evidence type="ECO:0000313" key="7">
    <source>
        <dbReference type="Proteomes" id="UP001155128"/>
    </source>
</evidence>
<evidence type="ECO:0000256" key="5">
    <source>
        <dbReference type="SAM" id="Phobius"/>
    </source>
</evidence>
<evidence type="ECO:0000256" key="3">
    <source>
        <dbReference type="ARBA" id="ARBA00022989"/>
    </source>
</evidence>
<dbReference type="EMBL" id="JAMSHT010000001">
    <property type="protein sequence ID" value="MCM8557594.1"/>
    <property type="molecule type" value="Genomic_DNA"/>
</dbReference>
<evidence type="ECO:0000256" key="2">
    <source>
        <dbReference type="ARBA" id="ARBA00022692"/>
    </source>
</evidence>
<keyword evidence="3 5" id="KW-1133">Transmembrane helix</keyword>
<dbReference type="Proteomes" id="UP001155128">
    <property type="component" value="Unassembled WGS sequence"/>
</dbReference>
<keyword evidence="4 5" id="KW-0472">Membrane</keyword>